<dbReference type="OrthoDB" id="5343383at2759"/>
<reference evidence="1 2" key="1">
    <citation type="submission" date="2016-04" db="EMBL/GenBank/DDBJ databases">
        <title>A degradative enzymes factory behind the ericoid mycorrhizal symbiosis.</title>
        <authorList>
            <consortium name="DOE Joint Genome Institute"/>
            <person name="Martino E."/>
            <person name="Morin E."/>
            <person name="Grelet G."/>
            <person name="Kuo A."/>
            <person name="Kohler A."/>
            <person name="Daghino S."/>
            <person name="Barry K."/>
            <person name="Choi C."/>
            <person name="Cichocki N."/>
            <person name="Clum A."/>
            <person name="Copeland A."/>
            <person name="Hainaut M."/>
            <person name="Haridas S."/>
            <person name="Labutti K."/>
            <person name="Lindquist E."/>
            <person name="Lipzen A."/>
            <person name="Khouja H.-R."/>
            <person name="Murat C."/>
            <person name="Ohm R."/>
            <person name="Olson A."/>
            <person name="Spatafora J."/>
            <person name="Veneault-Fourrey C."/>
            <person name="Henrissat B."/>
            <person name="Grigoriev I."/>
            <person name="Martin F."/>
            <person name="Perotto S."/>
        </authorList>
    </citation>
    <scope>NUCLEOTIDE SEQUENCE [LARGE SCALE GENOMIC DNA]</scope>
    <source>
        <strain evidence="1 2">F</strain>
    </source>
</reference>
<name>A0A2J6SBW1_HYAVF</name>
<evidence type="ECO:0000313" key="1">
    <source>
        <dbReference type="EMBL" id="PMD48232.1"/>
    </source>
</evidence>
<dbReference type="STRING" id="1149755.A0A2J6SBW1"/>
<proteinExistence type="predicted"/>
<dbReference type="Proteomes" id="UP000235786">
    <property type="component" value="Unassembled WGS sequence"/>
</dbReference>
<organism evidence="1 2">
    <name type="scientific">Hyaloscypha variabilis (strain UAMH 11265 / GT02V1 / F)</name>
    <name type="common">Meliniomyces variabilis</name>
    <dbReference type="NCBI Taxonomy" id="1149755"/>
    <lineage>
        <taxon>Eukaryota</taxon>
        <taxon>Fungi</taxon>
        <taxon>Dikarya</taxon>
        <taxon>Ascomycota</taxon>
        <taxon>Pezizomycotina</taxon>
        <taxon>Leotiomycetes</taxon>
        <taxon>Helotiales</taxon>
        <taxon>Hyaloscyphaceae</taxon>
        <taxon>Hyaloscypha</taxon>
        <taxon>Hyaloscypha variabilis</taxon>
    </lineage>
</organism>
<evidence type="ECO:0000313" key="2">
    <source>
        <dbReference type="Proteomes" id="UP000235786"/>
    </source>
</evidence>
<gene>
    <name evidence="1" type="ORF">L207DRAFT_559933</name>
</gene>
<dbReference type="EMBL" id="KZ613937">
    <property type="protein sequence ID" value="PMD48232.1"/>
    <property type="molecule type" value="Genomic_DNA"/>
</dbReference>
<keyword evidence="2" id="KW-1185">Reference proteome</keyword>
<protein>
    <submittedName>
        <fullName evidence="1">Uncharacterized protein</fullName>
    </submittedName>
</protein>
<dbReference type="AlphaFoldDB" id="A0A2J6SBW1"/>
<sequence length="239" mass="27312">MPSGSYSQTEAVAALRSFYEFFATLPSLDPSKIRYPPPTGWPNITATSLAGLNKNEDVVDLLKHIPYITWDVQIAYQTHVIDYTGPSVQQSIEKGRAEGIFVPVGAGVIPEHVAILTMGGRYGSFLLVDTQEGTVTDYIQMESPKREEPPEDAPDYWRAYETLPIAEFFQSWIDNYRSLDWVTVPENTDDGAMLSRTKKTDEVRAIYREHCWPDSFRREECRKALVEWDNQRRASSYMQ</sequence>
<accession>A0A2J6SBW1</accession>